<keyword evidence="5 10" id="KW-0004">4Fe-4S</keyword>
<dbReference type="GO" id="GO:0046872">
    <property type="term" value="F:metal ion binding"/>
    <property type="evidence" value="ECO:0007669"/>
    <property type="project" value="UniProtKB-UniRule"/>
</dbReference>
<dbReference type="NCBIfam" id="TIGR00723">
    <property type="entry name" value="ttdB_fumA_fumB"/>
    <property type="match status" value="1"/>
</dbReference>
<dbReference type="EC" id="4.2.1.2" evidence="10"/>
<keyword evidence="7 10" id="KW-0408">Iron</keyword>
<evidence type="ECO:0000313" key="13">
    <source>
        <dbReference type="EMBL" id="WOE75266.1"/>
    </source>
</evidence>
<dbReference type="KEGG" id="acoa:RB602_00675"/>
<dbReference type="RefSeq" id="WP_317082024.1">
    <property type="nucleotide sequence ID" value="NZ_CP136594.1"/>
</dbReference>
<dbReference type="InterPro" id="IPR004646">
    <property type="entry name" value="Fe-S_hydro-lyase_TtdA-typ_cat"/>
</dbReference>
<organism evidence="13 14">
    <name type="scientific">Alterisphingorhabdus coralli</name>
    <dbReference type="NCBI Taxonomy" id="3071408"/>
    <lineage>
        <taxon>Bacteria</taxon>
        <taxon>Pseudomonadati</taxon>
        <taxon>Pseudomonadota</taxon>
        <taxon>Alphaproteobacteria</taxon>
        <taxon>Sphingomonadales</taxon>
        <taxon>Sphingomonadaceae</taxon>
        <taxon>Alterisphingorhabdus (ex Yan et al. 2024)</taxon>
    </lineage>
</organism>
<dbReference type="NCBIfam" id="TIGR00722">
    <property type="entry name" value="ttdA_fumA_fumB"/>
    <property type="match status" value="1"/>
</dbReference>
<dbReference type="GO" id="GO:0004333">
    <property type="term" value="F:fumarate hydratase activity"/>
    <property type="evidence" value="ECO:0007669"/>
    <property type="project" value="UniProtKB-UniRule"/>
</dbReference>
<dbReference type="GO" id="GO:0006091">
    <property type="term" value="P:generation of precursor metabolites and energy"/>
    <property type="evidence" value="ECO:0007669"/>
    <property type="project" value="InterPro"/>
</dbReference>
<comment type="subunit">
    <text evidence="4 10">Homodimer.</text>
</comment>
<evidence type="ECO:0000256" key="5">
    <source>
        <dbReference type="ARBA" id="ARBA00022485"/>
    </source>
</evidence>
<keyword evidence="8 10" id="KW-0411">Iron-sulfur</keyword>
<dbReference type="PANTHER" id="PTHR43351">
    <property type="entry name" value="L(+)-TARTRATE DEHYDRATASE SUBUNIT BETA"/>
    <property type="match status" value="1"/>
</dbReference>
<dbReference type="AlphaFoldDB" id="A0AA97F6T6"/>
<accession>A0AA97F6T6</accession>
<evidence type="ECO:0000256" key="3">
    <source>
        <dbReference type="ARBA" id="ARBA00008876"/>
    </source>
</evidence>
<evidence type="ECO:0000256" key="2">
    <source>
        <dbReference type="ARBA" id="ARBA00001966"/>
    </source>
</evidence>
<dbReference type="Gene3D" id="3.20.130.10">
    <property type="entry name" value="Fe-S hydro-lyase, tartrate dehydratase beta-type, catalytic domain"/>
    <property type="match status" value="1"/>
</dbReference>
<protein>
    <recommendedName>
        <fullName evidence="10">Fumarate hydratase class I</fullName>
        <ecNumber evidence="10">4.2.1.2</ecNumber>
    </recommendedName>
</protein>
<evidence type="ECO:0000256" key="4">
    <source>
        <dbReference type="ARBA" id="ARBA00011738"/>
    </source>
</evidence>
<keyword evidence="14" id="KW-1185">Reference proteome</keyword>
<evidence type="ECO:0000256" key="8">
    <source>
        <dbReference type="ARBA" id="ARBA00023014"/>
    </source>
</evidence>
<dbReference type="Pfam" id="PF05681">
    <property type="entry name" value="Fumerase"/>
    <property type="match status" value="1"/>
</dbReference>
<dbReference type="InterPro" id="IPR004647">
    <property type="entry name" value="Fe-S_hydro-lyase_TtdB-typ_cat"/>
</dbReference>
<evidence type="ECO:0000313" key="14">
    <source>
        <dbReference type="Proteomes" id="UP001302429"/>
    </source>
</evidence>
<dbReference type="SUPFAM" id="SSF117457">
    <property type="entry name" value="FumA C-terminal domain-like"/>
    <property type="match status" value="1"/>
</dbReference>
<dbReference type="GO" id="GO:0051539">
    <property type="term" value="F:4 iron, 4 sulfur cluster binding"/>
    <property type="evidence" value="ECO:0007669"/>
    <property type="project" value="UniProtKB-UniRule"/>
</dbReference>
<dbReference type="InterPro" id="IPR036660">
    <property type="entry name" value="Fe-S_hydroAse_TtdB_cat_sf"/>
</dbReference>
<evidence type="ECO:0000256" key="7">
    <source>
        <dbReference type="ARBA" id="ARBA00023004"/>
    </source>
</evidence>
<dbReference type="PANTHER" id="PTHR43351:SF2">
    <property type="entry name" value="L(+)-TARTRATE DEHYDRATASE SUBUNIT BETA-RELATED"/>
    <property type="match status" value="1"/>
</dbReference>
<evidence type="ECO:0000256" key="10">
    <source>
        <dbReference type="PIRNR" id="PIRNR001394"/>
    </source>
</evidence>
<keyword evidence="9 10" id="KW-0456">Lyase</keyword>
<dbReference type="PIRSF" id="PIRSF001394">
    <property type="entry name" value="Fe_dep_fumar_hy"/>
    <property type="match status" value="1"/>
</dbReference>
<feature type="domain" description="Fe-S hydro-lyase tartrate dehydratase alpha-type catalytic" evidence="11">
    <location>
        <begin position="12"/>
        <end position="286"/>
    </location>
</feature>
<gene>
    <name evidence="13" type="ORF">RB602_00675</name>
</gene>
<comment type="similarity">
    <text evidence="3 10">Belongs to the class-I fumarase family.</text>
</comment>
<name>A0AA97F6T6_9SPHN</name>
<comment type="function">
    <text evidence="10">Catalyzes the reversible hydration of fumarate to (S)-malate.</text>
</comment>
<evidence type="ECO:0000259" key="11">
    <source>
        <dbReference type="Pfam" id="PF05681"/>
    </source>
</evidence>
<dbReference type="InterPro" id="IPR011167">
    <property type="entry name" value="Fe_dep_fumarate_hydratase"/>
</dbReference>
<keyword evidence="6 10" id="KW-0479">Metal-binding</keyword>
<proteinExistence type="inferred from homology"/>
<feature type="domain" description="Fe-S hydro-lyase tartrate dehydratase beta-type catalytic" evidence="12">
    <location>
        <begin position="290"/>
        <end position="488"/>
    </location>
</feature>
<dbReference type="Pfam" id="PF05683">
    <property type="entry name" value="Fumerase_C"/>
    <property type="match status" value="1"/>
</dbReference>
<comment type="catalytic activity">
    <reaction evidence="1 10">
        <text>(S)-malate = fumarate + H2O</text>
        <dbReference type="Rhea" id="RHEA:12460"/>
        <dbReference type="ChEBI" id="CHEBI:15377"/>
        <dbReference type="ChEBI" id="CHEBI:15589"/>
        <dbReference type="ChEBI" id="CHEBI:29806"/>
        <dbReference type="EC" id="4.2.1.2"/>
    </reaction>
</comment>
<evidence type="ECO:0000256" key="6">
    <source>
        <dbReference type="ARBA" id="ARBA00022723"/>
    </source>
</evidence>
<evidence type="ECO:0000256" key="1">
    <source>
        <dbReference type="ARBA" id="ARBA00000929"/>
    </source>
</evidence>
<comment type="cofactor">
    <cofactor evidence="2 10">
        <name>[4Fe-4S] cluster</name>
        <dbReference type="ChEBI" id="CHEBI:49883"/>
    </cofactor>
</comment>
<dbReference type="EMBL" id="CP136594">
    <property type="protein sequence ID" value="WOE75266.1"/>
    <property type="molecule type" value="Genomic_DNA"/>
</dbReference>
<dbReference type="Proteomes" id="UP001302429">
    <property type="component" value="Chromosome"/>
</dbReference>
<evidence type="ECO:0000256" key="9">
    <source>
        <dbReference type="ARBA" id="ARBA00023239"/>
    </source>
</evidence>
<sequence>MTTLIKADDLIESVADALQFISYYHPMDYIRALGEAYKAEQGPAAKDAIAQILTNSRMCAEGHRPICQDTGIVNVFVRWGMECRLDDTSRPMQEIVDEGVRKAYRHPENPLRASILADPAFTRRNTGDNTPSVLHIEMVPGNTVEIDVAAKGGGSENKSKFKMMNPSDSIVDWVLEMVPQMGAGWCPPGMLGIGIGGTAEKAVLLAKQSLMGDIDMAQLKQRGPRNDVEELRIEIYDKVNALGIGAQGLGGLSTILDVKILDAPCHAAGKPVAMIPNCAATRHAHFTLDGSGPAYLEPPKLDEWPDVNWTPSKEAKRVQLDTLTPEEVASWKQGDRLLLNGKMLTGRDAAHKRIKDMLDKGEELPVEFKGRVIYYVGPVDPVGEEVVGPAGPTTATRMDKFTDMMLEQGLLAMVGKAERGLDTVKSIAKHKSAYLMAVGGSAYLVARAIKGSKIVGFEDLGMEAIYEFEVKDMPVTVAVDGNGDSVHHLAPLVWQEKIRKEGLLEEV</sequence>
<reference evidence="13 14" key="1">
    <citation type="submission" date="2023-10" db="EMBL/GenBank/DDBJ databases">
        <title>Complete genome sequence of a Sphingomonadaceae bacterium.</title>
        <authorList>
            <person name="Yan C."/>
        </authorList>
    </citation>
    <scope>NUCLEOTIDE SEQUENCE [LARGE SCALE GENOMIC DNA]</scope>
    <source>
        <strain evidence="13 14">SCSIO 66989</strain>
    </source>
</reference>
<evidence type="ECO:0000259" key="12">
    <source>
        <dbReference type="Pfam" id="PF05683"/>
    </source>
</evidence>